<dbReference type="EMBL" id="CP090978">
    <property type="protein sequence ID" value="UJF32795.1"/>
    <property type="molecule type" value="Genomic_DNA"/>
</dbReference>
<dbReference type="RefSeq" id="WP_235119138.1">
    <property type="nucleotide sequence ID" value="NZ_CP090978.1"/>
</dbReference>
<dbReference type="InterPro" id="IPR036390">
    <property type="entry name" value="WH_DNA-bd_sf"/>
</dbReference>
<dbReference type="PANTHER" id="PTHR33221:SF15">
    <property type="entry name" value="HTH-TYPE TRANSCRIPTIONAL REGULATOR YWGB-RELATED"/>
    <property type="match status" value="1"/>
</dbReference>
<accession>A0ABY3SH33</accession>
<gene>
    <name evidence="1" type="ORF">L0M14_24950</name>
</gene>
<dbReference type="Gene3D" id="1.10.10.10">
    <property type="entry name" value="Winged helix-like DNA-binding domain superfamily/Winged helix DNA-binding domain"/>
    <property type="match status" value="1"/>
</dbReference>
<reference evidence="1 2" key="1">
    <citation type="journal article" date="2024" name="Int. J. Syst. Evol. Microbiol.">
        <title>Paenibacillus hexagrammi sp. nov., a novel bacterium isolated from the gut content of Hexagrammos agrammus.</title>
        <authorList>
            <person name="Jung H.K."/>
            <person name="Kim D.G."/>
            <person name="Zin H."/>
            <person name="Park J."/>
            <person name="Jung H."/>
            <person name="Kim Y.O."/>
            <person name="Kong H.J."/>
            <person name="Kim J.W."/>
            <person name="Kim Y.S."/>
        </authorList>
    </citation>
    <scope>NUCLEOTIDE SEQUENCE [LARGE SCALE GENOMIC DNA]</scope>
    <source>
        <strain evidence="1 2">YPD9-1</strain>
    </source>
</reference>
<organism evidence="1 2">
    <name type="scientific">Paenibacillus hexagrammi</name>
    <dbReference type="NCBI Taxonomy" id="2908839"/>
    <lineage>
        <taxon>Bacteria</taxon>
        <taxon>Bacillati</taxon>
        <taxon>Bacillota</taxon>
        <taxon>Bacilli</taxon>
        <taxon>Bacillales</taxon>
        <taxon>Paenibacillaceae</taxon>
        <taxon>Paenibacillus</taxon>
    </lineage>
</organism>
<dbReference type="InterPro" id="IPR000944">
    <property type="entry name" value="Tscrpt_reg_Rrf2"/>
</dbReference>
<name>A0ABY3SH33_9BACL</name>
<dbReference type="InterPro" id="IPR036388">
    <property type="entry name" value="WH-like_DNA-bd_sf"/>
</dbReference>
<dbReference type="Proteomes" id="UP001649230">
    <property type="component" value="Chromosome"/>
</dbReference>
<evidence type="ECO:0000313" key="2">
    <source>
        <dbReference type="Proteomes" id="UP001649230"/>
    </source>
</evidence>
<sequence>MANSSQQFSVAIHILCFLEFNKAGRTTSELLGASVNANPAVIRRIMRKLTQAGLLVSTLGAGAAISLTRSAEQITLLEVYQAIQQEEHSELFVIHPNPNPECPVGSKMPFLLHGVYGNVQAALEQQLSQVTISQLAHQIISEG</sequence>
<dbReference type="Pfam" id="PF02082">
    <property type="entry name" value="Rrf2"/>
    <property type="match status" value="1"/>
</dbReference>
<keyword evidence="2" id="KW-1185">Reference proteome</keyword>
<dbReference type="PANTHER" id="PTHR33221">
    <property type="entry name" value="WINGED HELIX-TURN-HELIX TRANSCRIPTIONAL REGULATOR, RRF2 FAMILY"/>
    <property type="match status" value="1"/>
</dbReference>
<protein>
    <submittedName>
        <fullName evidence="1">Rrf2 family transcriptional regulator</fullName>
    </submittedName>
</protein>
<dbReference type="PROSITE" id="PS51197">
    <property type="entry name" value="HTH_RRF2_2"/>
    <property type="match status" value="1"/>
</dbReference>
<evidence type="ECO:0000313" key="1">
    <source>
        <dbReference type="EMBL" id="UJF32795.1"/>
    </source>
</evidence>
<proteinExistence type="predicted"/>
<dbReference type="SUPFAM" id="SSF46785">
    <property type="entry name" value="Winged helix' DNA-binding domain"/>
    <property type="match status" value="1"/>
</dbReference>